<dbReference type="PROSITE" id="PS01186">
    <property type="entry name" value="EGF_2"/>
    <property type="match status" value="3"/>
</dbReference>
<feature type="disulfide bond" evidence="13">
    <location>
        <begin position="405"/>
        <end position="415"/>
    </location>
</feature>
<evidence type="ECO:0000256" key="3">
    <source>
        <dbReference type="ARBA" id="ARBA00022475"/>
    </source>
</evidence>
<dbReference type="PROSITE" id="PS50026">
    <property type="entry name" value="EGF_3"/>
    <property type="match status" value="5"/>
</dbReference>
<dbReference type="PANTHER" id="PTHR47761:SF1">
    <property type="entry name" value="C-TYPE LECTIN-RELATED"/>
    <property type="match status" value="1"/>
</dbReference>
<dbReference type="InterPro" id="IPR000859">
    <property type="entry name" value="CUB_dom"/>
</dbReference>
<dbReference type="PROSITE" id="PS00022">
    <property type="entry name" value="EGF_1"/>
    <property type="match status" value="4"/>
</dbReference>
<dbReference type="FunFam" id="2.10.25.10:FF:000379">
    <property type="entry name" value="Cubilin"/>
    <property type="match status" value="1"/>
</dbReference>
<dbReference type="Gene3D" id="2.60.120.290">
    <property type="entry name" value="Spermadhesin, CUB domain"/>
    <property type="match status" value="1"/>
</dbReference>
<reference evidence="17" key="1">
    <citation type="submission" date="2025-08" db="UniProtKB">
        <authorList>
            <consortium name="RefSeq"/>
        </authorList>
    </citation>
    <scope>IDENTIFICATION</scope>
    <source>
        <tissue evidence="17">Whole organism</tissue>
    </source>
</reference>
<sequence length="537" mass="56980">MQVSSSESRRQGLSADVRRYGDALSVLGPDGPSRVQNMSRRIDALAEQMTSGGWDDVALSMNGLQARVASIEGRINDLSNVASRLDALELYRGTAGNSSGGDDGGLASRNTRNIRWLRRRLTTMQELLEKRECNSLPCSRGGTCIDLYDGFQCLCRPGWTGSTCDTDVDECMEFSGTDLGCQNGGTCVNTDGGYRCTCPPSWYGSHCTLKEDTCTTGSASTLCDHGDCYPQPSEGRSYTCRCHQGWTKAPGSNTCSQDVDECAVGRTNHCSANPAVMCINLPGSYTCAPCPAGYTGDGFRCTDVNECEVFNGGCSLSPRVQCINEPGGYRCGTCPAGYEGDGHTCTLRPRPCLQRPCHHLASCSDALQHMLPDYYQCTCPPGYAGNGIGPFGCSLISGGGATDPCANNPCVHGTCLANGNAFVCHCSPGYTGVRCETNADPCSSRPCLNGGTCSSAGISFSCSCPQAFTGPTCAERAQSCGGVLTGMGGIVHYPSPHIETYDHNISCAWRIQVPSTKAINVTLHKYYYCGVQYLGTV</sequence>
<comment type="caution">
    <text evidence="13">Lacks conserved residue(s) required for the propagation of feature annotation.</text>
</comment>
<evidence type="ECO:0000256" key="9">
    <source>
        <dbReference type="ARBA" id="ARBA00023136"/>
    </source>
</evidence>
<evidence type="ECO:0000256" key="4">
    <source>
        <dbReference type="ARBA" id="ARBA00022536"/>
    </source>
</evidence>
<dbReference type="InterPro" id="IPR009030">
    <property type="entry name" value="Growth_fac_rcpt_cys_sf"/>
</dbReference>
<evidence type="ECO:0000256" key="2">
    <source>
        <dbReference type="ARBA" id="ARBA00004236"/>
    </source>
</evidence>
<keyword evidence="8" id="KW-0967">Endosome</keyword>
<dbReference type="FunFam" id="2.10.25.10:FF:000061">
    <property type="entry name" value="Delta-like protein"/>
    <property type="match status" value="1"/>
</dbReference>
<dbReference type="InterPro" id="IPR053119">
    <property type="entry name" value="Cubilin_domain"/>
</dbReference>
<dbReference type="PROSITE" id="PS00010">
    <property type="entry name" value="ASX_HYDROXYL"/>
    <property type="match status" value="2"/>
</dbReference>
<proteinExistence type="predicted"/>
<keyword evidence="9" id="KW-0472">Membrane</keyword>
<dbReference type="FunFam" id="2.10.25.10:FF:000429">
    <property type="entry name" value="Cubilin"/>
    <property type="match status" value="1"/>
</dbReference>
<dbReference type="SUPFAM" id="SSF49854">
    <property type="entry name" value="Spermadhesin, CUB domain"/>
    <property type="match status" value="1"/>
</dbReference>
<evidence type="ECO:0000313" key="16">
    <source>
        <dbReference type="Proteomes" id="UP000694843"/>
    </source>
</evidence>
<organism evidence="16 17">
    <name type="scientific">Hyalella azteca</name>
    <name type="common">Amphipod</name>
    <dbReference type="NCBI Taxonomy" id="294128"/>
    <lineage>
        <taxon>Eukaryota</taxon>
        <taxon>Metazoa</taxon>
        <taxon>Ecdysozoa</taxon>
        <taxon>Arthropoda</taxon>
        <taxon>Crustacea</taxon>
        <taxon>Multicrustacea</taxon>
        <taxon>Malacostraca</taxon>
        <taxon>Eumalacostraca</taxon>
        <taxon>Peracarida</taxon>
        <taxon>Amphipoda</taxon>
        <taxon>Senticaudata</taxon>
        <taxon>Talitrida</taxon>
        <taxon>Talitroidea</taxon>
        <taxon>Hyalellidae</taxon>
        <taxon>Hyalella</taxon>
    </lineage>
</organism>
<evidence type="ECO:0000259" key="14">
    <source>
        <dbReference type="PROSITE" id="PS01180"/>
    </source>
</evidence>
<dbReference type="PROSITE" id="PS01180">
    <property type="entry name" value="CUB"/>
    <property type="match status" value="1"/>
</dbReference>
<feature type="disulfide bond" evidence="13">
    <location>
        <begin position="155"/>
        <end position="164"/>
    </location>
</feature>
<protein>
    <submittedName>
        <fullName evidence="17">Cubilin</fullName>
    </submittedName>
</protein>
<feature type="domain" description="EGF-like" evidence="15">
    <location>
        <begin position="438"/>
        <end position="474"/>
    </location>
</feature>
<name>A0A979FHH6_HYAAZ</name>
<feature type="domain" description="EGF-like" evidence="15">
    <location>
        <begin position="129"/>
        <end position="165"/>
    </location>
</feature>
<dbReference type="InterPro" id="IPR000742">
    <property type="entry name" value="EGF"/>
</dbReference>
<evidence type="ECO:0000313" key="17">
    <source>
        <dbReference type="RefSeq" id="XP_047736400.1"/>
    </source>
</evidence>
<dbReference type="Pfam" id="PF07645">
    <property type="entry name" value="EGF_CA"/>
    <property type="match status" value="2"/>
</dbReference>
<dbReference type="OMA" id="LPCGCKP"/>
<dbReference type="CDD" id="cd00054">
    <property type="entry name" value="EGF_CA"/>
    <property type="match status" value="5"/>
</dbReference>
<evidence type="ECO:0000256" key="12">
    <source>
        <dbReference type="PROSITE-ProRule" id="PRU00059"/>
    </source>
</evidence>
<keyword evidence="4 13" id="KW-0245">EGF-like domain</keyword>
<dbReference type="PROSITE" id="PS01187">
    <property type="entry name" value="EGF_CA"/>
    <property type="match status" value="3"/>
</dbReference>
<evidence type="ECO:0000259" key="15">
    <source>
        <dbReference type="PROSITE" id="PS50026"/>
    </source>
</evidence>
<dbReference type="SMART" id="SM00179">
    <property type="entry name" value="EGF_CA"/>
    <property type="match status" value="7"/>
</dbReference>
<keyword evidence="6" id="KW-0732">Signal</keyword>
<feature type="disulfide bond" evidence="12">
    <location>
        <begin position="480"/>
        <end position="507"/>
    </location>
</feature>
<dbReference type="InterPro" id="IPR000152">
    <property type="entry name" value="EGF-type_Asp/Asn_hydroxyl_site"/>
</dbReference>
<keyword evidence="5" id="KW-0597">Phosphoprotein</keyword>
<dbReference type="InterPro" id="IPR035914">
    <property type="entry name" value="Sperma_CUB_dom_sf"/>
</dbReference>
<keyword evidence="7" id="KW-0677">Repeat</keyword>
<dbReference type="AlphaFoldDB" id="A0A979FHH6"/>
<dbReference type="FunFam" id="2.10.25.10:FF:000260">
    <property type="entry name" value="Notch receptor 4"/>
    <property type="match status" value="1"/>
</dbReference>
<dbReference type="SUPFAM" id="SSF57196">
    <property type="entry name" value="EGF/Laminin"/>
    <property type="match status" value="2"/>
</dbReference>
<dbReference type="PANTHER" id="PTHR47761">
    <property type="entry name" value="C-TYPE LECTIN-RELATED"/>
    <property type="match status" value="1"/>
</dbReference>
<feature type="disulfide bond" evidence="13">
    <location>
        <begin position="426"/>
        <end position="435"/>
    </location>
</feature>
<evidence type="ECO:0000256" key="11">
    <source>
        <dbReference type="ARBA" id="ARBA00023180"/>
    </source>
</evidence>
<evidence type="ECO:0000256" key="6">
    <source>
        <dbReference type="ARBA" id="ARBA00022729"/>
    </source>
</evidence>
<dbReference type="RefSeq" id="XP_047736400.1">
    <property type="nucleotide sequence ID" value="XM_047880444.1"/>
</dbReference>
<dbReference type="GO" id="GO:0005768">
    <property type="term" value="C:endosome"/>
    <property type="evidence" value="ECO:0007669"/>
    <property type="project" value="UniProtKB-SubCell"/>
</dbReference>
<comment type="subcellular location">
    <subcellularLocation>
        <location evidence="2">Cell membrane</location>
    </subcellularLocation>
    <subcellularLocation>
        <location evidence="1">Endosome</location>
    </subcellularLocation>
</comment>
<keyword evidence="16" id="KW-1185">Reference proteome</keyword>
<feature type="domain" description="EGF-like" evidence="15">
    <location>
        <begin position="167"/>
        <end position="208"/>
    </location>
</feature>
<dbReference type="Proteomes" id="UP000694843">
    <property type="component" value="Unplaced"/>
</dbReference>
<dbReference type="Pfam" id="PF00008">
    <property type="entry name" value="EGF"/>
    <property type="match status" value="5"/>
</dbReference>
<dbReference type="SMART" id="SM00181">
    <property type="entry name" value="EGF"/>
    <property type="match status" value="8"/>
</dbReference>
<evidence type="ECO:0000256" key="7">
    <source>
        <dbReference type="ARBA" id="ARBA00022737"/>
    </source>
</evidence>
<dbReference type="InterPro" id="IPR001881">
    <property type="entry name" value="EGF-like_Ca-bd_dom"/>
</dbReference>
<keyword evidence="10 13" id="KW-1015">Disulfide bond</keyword>
<dbReference type="KEGG" id="hazt:108675374"/>
<feature type="disulfide bond" evidence="13">
    <location>
        <begin position="464"/>
        <end position="473"/>
    </location>
</feature>
<feature type="domain" description="EGF-like" evidence="15">
    <location>
        <begin position="348"/>
        <end position="386"/>
    </location>
</feature>
<dbReference type="SUPFAM" id="SSF57184">
    <property type="entry name" value="Growth factor receptor domain"/>
    <property type="match status" value="2"/>
</dbReference>
<evidence type="ECO:0000256" key="1">
    <source>
        <dbReference type="ARBA" id="ARBA00004177"/>
    </source>
</evidence>
<dbReference type="InterPro" id="IPR018097">
    <property type="entry name" value="EGF_Ca-bd_CS"/>
</dbReference>
<feature type="disulfide bond" evidence="13">
    <location>
        <begin position="198"/>
        <end position="207"/>
    </location>
</feature>
<feature type="domain" description="EGF-like" evidence="15">
    <location>
        <begin position="401"/>
        <end position="436"/>
    </location>
</feature>
<gene>
    <name evidence="17" type="primary">LOC108675374</name>
</gene>
<dbReference type="GO" id="GO:0005509">
    <property type="term" value="F:calcium ion binding"/>
    <property type="evidence" value="ECO:0007669"/>
    <property type="project" value="InterPro"/>
</dbReference>
<dbReference type="InterPro" id="IPR049883">
    <property type="entry name" value="NOTCH1_EGF-like"/>
</dbReference>
<dbReference type="GeneID" id="108675374"/>
<dbReference type="FunFam" id="2.10.25.10:FF:000472">
    <property type="entry name" value="Uncharacterized protein, isoform A"/>
    <property type="match status" value="1"/>
</dbReference>
<dbReference type="GO" id="GO:0005886">
    <property type="term" value="C:plasma membrane"/>
    <property type="evidence" value="ECO:0007669"/>
    <property type="project" value="UniProtKB-SubCell"/>
</dbReference>
<dbReference type="PRINTS" id="PR00010">
    <property type="entry name" value="EGFBLOOD"/>
</dbReference>
<evidence type="ECO:0000256" key="5">
    <source>
        <dbReference type="ARBA" id="ARBA00022553"/>
    </source>
</evidence>
<dbReference type="Gene3D" id="2.10.25.10">
    <property type="entry name" value="Laminin"/>
    <property type="match status" value="8"/>
</dbReference>
<feature type="domain" description="CUB" evidence="14">
    <location>
        <begin position="480"/>
        <end position="537"/>
    </location>
</feature>
<dbReference type="OrthoDB" id="6376919at2759"/>
<keyword evidence="11" id="KW-0325">Glycoprotein</keyword>
<keyword evidence="3" id="KW-1003">Cell membrane</keyword>
<accession>A0A979FHH6</accession>
<evidence type="ECO:0000256" key="10">
    <source>
        <dbReference type="ARBA" id="ARBA00023157"/>
    </source>
</evidence>
<evidence type="ECO:0000256" key="13">
    <source>
        <dbReference type="PROSITE-ProRule" id="PRU00076"/>
    </source>
</evidence>
<evidence type="ECO:0000256" key="8">
    <source>
        <dbReference type="ARBA" id="ARBA00022753"/>
    </source>
</evidence>